<dbReference type="STRING" id="984262.SGRA_3818"/>
<dbReference type="HOGENOM" id="CLU_3316759_0_0_10"/>
<evidence type="ECO:0000256" key="1">
    <source>
        <dbReference type="SAM" id="MobiDB-lite"/>
    </source>
</evidence>
<reference evidence="2 3" key="1">
    <citation type="journal article" date="2012" name="Stand. Genomic Sci.">
        <title>Complete genome sequencing and analysis of Saprospira grandis str. Lewin, a predatory marine bacterium.</title>
        <authorList>
            <person name="Saw J.H."/>
            <person name="Yuryev A."/>
            <person name="Kanbe M."/>
            <person name="Hou S."/>
            <person name="Young A.G."/>
            <person name="Aizawa S."/>
            <person name="Alam M."/>
        </authorList>
    </citation>
    <scope>NUCLEOTIDE SEQUENCE [LARGE SCALE GENOMIC DNA]</scope>
    <source>
        <strain evidence="2 3">Lewin</strain>
    </source>
</reference>
<proteinExistence type="predicted"/>
<keyword evidence="3" id="KW-1185">Reference proteome</keyword>
<dbReference type="Proteomes" id="UP000007519">
    <property type="component" value="Chromosome"/>
</dbReference>
<sequence length="39" mass="4447">MFFCEGPSEQRAAQRSGGQLAGRGPQIFIKFVYKKERLD</sequence>
<evidence type="ECO:0000313" key="2">
    <source>
        <dbReference type="EMBL" id="AFC26534.1"/>
    </source>
</evidence>
<name>H6L5X4_SAPGL</name>
<organism evidence="2 3">
    <name type="scientific">Saprospira grandis (strain Lewin)</name>
    <dbReference type="NCBI Taxonomy" id="984262"/>
    <lineage>
        <taxon>Bacteria</taxon>
        <taxon>Pseudomonadati</taxon>
        <taxon>Bacteroidota</taxon>
        <taxon>Saprospiria</taxon>
        <taxon>Saprospirales</taxon>
        <taxon>Saprospiraceae</taxon>
        <taxon>Saprospira</taxon>
    </lineage>
</organism>
<feature type="region of interest" description="Disordered" evidence="1">
    <location>
        <begin position="1"/>
        <end position="21"/>
    </location>
</feature>
<protein>
    <submittedName>
        <fullName evidence="2">Uncharacterized protein</fullName>
    </submittedName>
</protein>
<dbReference type="AlphaFoldDB" id="H6L5X4"/>
<dbReference type="KEGG" id="sgn:SGRA_3818"/>
<dbReference type="EMBL" id="CP002831">
    <property type="protein sequence ID" value="AFC26534.1"/>
    <property type="molecule type" value="Genomic_DNA"/>
</dbReference>
<evidence type="ECO:0000313" key="3">
    <source>
        <dbReference type="Proteomes" id="UP000007519"/>
    </source>
</evidence>
<accession>H6L5X4</accession>
<gene>
    <name evidence="2" type="ordered locus">SGRA_3818</name>
</gene>